<reference evidence="3" key="1">
    <citation type="submission" date="2012-07" db="EMBL/GenBank/DDBJ databases">
        <title>Genome of the Chinese tree shrew, a rising model animal genetically related to primates.</title>
        <authorList>
            <person name="Zhang G."/>
            <person name="Fan Y."/>
            <person name="Yao Y."/>
            <person name="Huang Z."/>
        </authorList>
    </citation>
    <scope>NUCLEOTIDE SEQUENCE [LARGE SCALE GENOMIC DNA]</scope>
</reference>
<dbReference type="SUPFAM" id="SSF51735">
    <property type="entry name" value="NAD(P)-binding Rossmann-fold domains"/>
    <property type="match status" value="1"/>
</dbReference>
<accession>L9L2I3</accession>
<name>L9L2I3_TUPCH</name>
<keyword evidence="3" id="KW-1185">Reference proteome</keyword>
<reference evidence="3" key="2">
    <citation type="journal article" date="2013" name="Nat. Commun.">
        <title>Genome of the Chinese tree shrew.</title>
        <authorList>
            <person name="Fan Y."/>
            <person name="Huang Z.Y."/>
            <person name="Cao C.C."/>
            <person name="Chen C.S."/>
            <person name="Chen Y.X."/>
            <person name="Fan D.D."/>
            <person name="He J."/>
            <person name="Hou H.L."/>
            <person name="Hu L."/>
            <person name="Hu X.T."/>
            <person name="Jiang X.T."/>
            <person name="Lai R."/>
            <person name="Lang Y.S."/>
            <person name="Liang B."/>
            <person name="Liao S.G."/>
            <person name="Mu D."/>
            <person name="Ma Y.Y."/>
            <person name="Niu Y.Y."/>
            <person name="Sun X.Q."/>
            <person name="Xia J.Q."/>
            <person name="Xiao J."/>
            <person name="Xiong Z.Q."/>
            <person name="Xu L."/>
            <person name="Yang L."/>
            <person name="Zhang Y."/>
            <person name="Zhao W."/>
            <person name="Zhao X.D."/>
            <person name="Zheng Y.T."/>
            <person name="Zhou J.M."/>
            <person name="Zhu Y.B."/>
            <person name="Zhang G.J."/>
            <person name="Wang J."/>
            <person name="Yao Y.G."/>
        </authorList>
    </citation>
    <scope>NUCLEOTIDE SEQUENCE [LARGE SCALE GENOMIC DNA]</scope>
</reference>
<dbReference type="InterPro" id="IPR036291">
    <property type="entry name" value="NAD(P)-bd_dom_sf"/>
</dbReference>
<sequence length="292" mass="31193">MDHAVAALQGEGLSETGPMCHLGKAEDREQLVTMAQWRCGSIRFLVCNAVASPLVEHCGASEQVLDEDGAHVVISSRKQQNMDHAVAALQGEGLSETGPMCHLGKAEDREQLVTMAQWRCGSIRFLVCNAVASPLVEHCGASEQVLDEILSVNVKAPALLLSQLLPYMEKRGWGAVILVSSVSAYMAHVASAWSLCSWLAEGEAGSRFPSRELGAYNVSKTTLLGLTRMLVLELACRDIQVSCLVPGVIETDFSTMDRVARGLCGTCILPVLPGASDITSEDIVVAGFSPQL</sequence>
<dbReference type="PANTHER" id="PTHR43943">
    <property type="entry name" value="DEHYDROGENASE/REDUCTASE (SDR FAMILY) MEMBER 4"/>
    <property type="match status" value="1"/>
</dbReference>
<dbReference type="AlphaFoldDB" id="L9L2I3"/>
<evidence type="ECO:0000313" key="3">
    <source>
        <dbReference type="Proteomes" id="UP000011518"/>
    </source>
</evidence>
<proteinExistence type="inferred from homology"/>
<dbReference type="STRING" id="246437.L9L2I3"/>
<dbReference type="Proteomes" id="UP000011518">
    <property type="component" value="Unassembled WGS sequence"/>
</dbReference>
<dbReference type="InParanoid" id="L9L2I3"/>
<dbReference type="PRINTS" id="PR00081">
    <property type="entry name" value="GDHRDH"/>
</dbReference>
<dbReference type="Gene3D" id="3.40.50.720">
    <property type="entry name" value="NAD(P)-binding Rossmann-like Domain"/>
    <property type="match status" value="1"/>
</dbReference>
<dbReference type="Pfam" id="PF00106">
    <property type="entry name" value="adh_short"/>
    <property type="match status" value="2"/>
</dbReference>
<gene>
    <name evidence="2" type="ORF">TREES_T100008210</name>
</gene>
<evidence type="ECO:0000256" key="1">
    <source>
        <dbReference type="ARBA" id="ARBA00006484"/>
    </source>
</evidence>
<dbReference type="EMBL" id="KB320541">
    <property type="protein sequence ID" value="ELW69266.1"/>
    <property type="molecule type" value="Genomic_DNA"/>
</dbReference>
<dbReference type="InterPro" id="IPR002347">
    <property type="entry name" value="SDR_fam"/>
</dbReference>
<dbReference type="GO" id="GO:0004090">
    <property type="term" value="F:carbonyl reductase (NADPH) activity"/>
    <property type="evidence" value="ECO:0007669"/>
    <property type="project" value="TreeGrafter"/>
</dbReference>
<protein>
    <submittedName>
        <fullName evidence="2">Dehydrogenase/reductase SDR family member 2</fullName>
    </submittedName>
</protein>
<dbReference type="PANTHER" id="PTHR43943:SF3">
    <property type="entry name" value="DEHYDROGENASE_REDUCTASE SDR FAMILY MEMBER 2, MITOCHONDRIAL"/>
    <property type="match status" value="1"/>
</dbReference>
<organism evidence="2 3">
    <name type="scientific">Tupaia chinensis</name>
    <name type="common">Chinese tree shrew</name>
    <name type="synonym">Tupaia belangeri chinensis</name>
    <dbReference type="NCBI Taxonomy" id="246437"/>
    <lineage>
        <taxon>Eukaryota</taxon>
        <taxon>Metazoa</taxon>
        <taxon>Chordata</taxon>
        <taxon>Craniata</taxon>
        <taxon>Vertebrata</taxon>
        <taxon>Euteleostomi</taxon>
        <taxon>Mammalia</taxon>
        <taxon>Eutheria</taxon>
        <taxon>Euarchontoglires</taxon>
        <taxon>Scandentia</taxon>
        <taxon>Tupaiidae</taxon>
        <taxon>Tupaia</taxon>
    </lineage>
</organism>
<evidence type="ECO:0000313" key="2">
    <source>
        <dbReference type="EMBL" id="ELW69266.1"/>
    </source>
</evidence>
<comment type="similarity">
    <text evidence="1">Belongs to the short-chain dehydrogenases/reductases (SDR) family.</text>
</comment>